<accession>A0A813KCP4</accession>
<reference evidence="1" key="1">
    <citation type="submission" date="2021-02" db="EMBL/GenBank/DDBJ databases">
        <authorList>
            <person name="Dougan E. K."/>
            <person name="Rhodes N."/>
            <person name="Thang M."/>
            <person name="Chan C."/>
        </authorList>
    </citation>
    <scope>NUCLEOTIDE SEQUENCE</scope>
</reference>
<proteinExistence type="predicted"/>
<name>A0A813KCP4_POLGL</name>
<dbReference type="Gene3D" id="3.80.10.10">
    <property type="entry name" value="Ribonuclease Inhibitor"/>
    <property type="match status" value="1"/>
</dbReference>
<sequence>MVMTWRSFDHVLEVIADVLPGLESLAIHGLSISPSVFANFCSVCRESLTNLQLRSCGLDHLAVHMIFTLPALRRLDLSGTVLLLRQADLSFQPLGQWLQERGPQLQELVLAGVVVANDDEQRDEELLQWLQQATAWCELRCPKADRCKVVLTAVNEGHRLGMPIPVRSLQSPEHWSSQPRFSERVRPGTYFFQRRVDAGDAWGQWPHKG</sequence>
<dbReference type="InterPro" id="IPR032675">
    <property type="entry name" value="LRR_dom_sf"/>
</dbReference>
<gene>
    <name evidence="1" type="ORF">PGLA2088_LOCUS29966</name>
</gene>
<protein>
    <submittedName>
        <fullName evidence="1">Uncharacterized protein</fullName>
    </submittedName>
</protein>
<dbReference type="Proteomes" id="UP000626109">
    <property type="component" value="Unassembled WGS sequence"/>
</dbReference>
<dbReference type="AlphaFoldDB" id="A0A813KCP4"/>
<evidence type="ECO:0000313" key="2">
    <source>
        <dbReference type="Proteomes" id="UP000626109"/>
    </source>
</evidence>
<evidence type="ECO:0000313" key="1">
    <source>
        <dbReference type="EMBL" id="CAE8696752.1"/>
    </source>
</evidence>
<organism evidence="1 2">
    <name type="scientific">Polarella glacialis</name>
    <name type="common">Dinoflagellate</name>
    <dbReference type="NCBI Taxonomy" id="89957"/>
    <lineage>
        <taxon>Eukaryota</taxon>
        <taxon>Sar</taxon>
        <taxon>Alveolata</taxon>
        <taxon>Dinophyceae</taxon>
        <taxon>Suessiales</taxon>
        <taxon>Suessiaceae</taxon>
        <taxon>Polarella</taxon>
    </lineage>
</organism>
<dbReference type="SUPFAM" id="SSF52047">
    <property type="entry name" value="RNI-like"/>
    <property type="match status" value="1"/>
</dbReference>
<dbReference type="EMBL" id="CAJNNW010028568">
    <property type="protein sequence ID" value="CAE8696752.1"/>
    <property type="molecule type" value="Genomic_DNA"/>
</dbReference>
<comment type="caution">
    <text evidence="1">The sequence shown here is derived from an EMBL/GenBank/DDBJ whole genome shotgun (WGS) entry which is preliminary data.</text>
</comment>